<dbReference type="EMBL" id="PTIZ01000005">
    <property type="protein sequence ID" value="PPK75838.1"/>
    <property type="molecule type" value="Genomic_DNA"/>
</dbReference>
<evidence type="ECO:0000256" key="7">
    <source>
        <dbReference type="SAM" id="SignalP"/>
    </source>
</evidence>
<dbReference type="GO" id="GO:1990351">
    <property type="term" value="C:transporter complex"/>
    <property type="evidence" value="ECO:0007669"/>
    <property type="project" value="TreeGrafter"/>
</dbReference>
<evidence type="ECO:0000256" key="2">
    <source>
        <dbReference type="ARBA" id="ARBA00023136"/>
    </source>
</evidence>
<dbReference type="GO" id="GO:0043165">
    <property type="term" value="P:Gram-negative-bacterium-type cell outer membrane assembly"/>
    <property type="evidence" value="ECO:0007669"/>
    <property type="project" value="UniProtKB-UniRule"/>
</dbReference>
<comment type="subunit">
    <text evidence="6">Component of the lipopolysaccharide transport and assembly complex. Interacts with LptD.</text>
</comment>
<name>A0A2S6HEE0_9GAMM</name>
<dbReference type="GO" id="GO:0001530">
    <property type="term" value="F:lipopolysaccharide binding"/>
    <property type="evidence" value="ECO:0007669"/>
    <property type="project" value="TreeGrafter"/>
</dbReference>
<keyword evidence="3 6" id="KW-0564">Palmitate</keyword>
<dbReference type="HAMAP" id="MF_01186">
    <property type="entry name" value="LPS_assembly_LptE"/>
    <property type="match status" value="1"/>
</dbReference>
<comment type="similarity">
    <text evidence="6">Belongs to the LptE lipoprotein family.</text>
</comment>
<evidence type="ECO:0000313" key="9">
    <source>
        <dbReference type="Proteomes" id="UP000240010"/>
    </source>
</evidence>
<dbReference type="RefSeq" id="WP_104429040.1">
    <property type="nucleotide sequence ID" value="NZ_PTIZ01000005.1"/>
</dbReference>
<dbReference type="Pfam" id="PF04390">
    <property type="entry name" value="LptE"/>
    <property type="match status" value="1"/>
</dbReference>
<gene>
    <name evidence="6" type="primary">lptE</name>
    <name evidence="8" type="ORF">B0F87_105311</name>
</gene>
<keyword evidence="4 6" id="KW-0998">Cell outer membrane</keyword>
<feature type="chain" id="PRO_5015658134" description="LPS-assembly lipoprotein LptE" evidence="7">
    <location>
        <begin position="23"/>
        <end position="165"/>
    </location>
</feature>
<dbReference type="GO" id="GO:0015920">
    <property type="term" value="P:lipopolysaccharide transport"/>
    <property type="evidence" value="ECO:0007669"/>
    <property type="project" value="TreeGrafter"/>
</dbReference>
<evidence type="ECO:0000256" key="5">
    <source>
        <dbReference type="ARBA" id="ARBA00023288"/>
    </source>
</evidence>
<reference evidence="8 9" key="1">
    <citation type="submission" date="2018-02" db="EMBL/GenBank/DDBJ databases">
        <title>Subsurface microbial communities from deep shales in Ohio and West Virginia, USA.</title>
        <authorList>
            <person name="Wrighton K."/>
        </authorList>
    </citation>
    <scope>NUCLEOTIDE SEQUENCE [LARGE SCALE GENOMIC DNA]</scope>
    <source>
        <strain evidence="8 9">OWC-DMM</strain>
    </source>
</reference>
<comment type="caution">
    <text evidence="8">The sequence shown here is derived from an EMBL/GenBank/DDBJ whole genome shotgun (WGS) entry which is preliminary data.</text>
</comment>
<dbReference type="GO" id="GO:0009279">
    <property type="term" value="C:cell outer membrane"/>
    <property type="evidence" value="ECO:0007669"/>
    <property type="project" value="UniProtKB-SubCell"/>
</dbReference>
<dbReference type="PROSITE" id="PS51257">
    <property type="entry name" value="PROKAR_LIPOPROTEIN"/>
    <property type="match status" value="1"/>
</dbReference>
<keyword evidence="1 6" id="KW-0732">Signal</keyword>
<dbReference type="AlphaFoldDB" id="A0A2S6HEE0"/>
<accession>A0A2S6HEE0</accession>
<dbReference type="Gene3D" id="3.30.160.150">
    <property type="entry name" value="Lipoprotein like domain"/>
    <property type="match status" value="1"/>
</dbReference>
<keyword evidence="5 6" id="KW-0449">Lipoprotein</keyword>
<evidence type="ECO:0000256" key="6">
    <source>
        <dbReference type="HAMAP-Rule" id="MF_01186"/>
    </source>
</evidence>
<dbReference type="Proteomes" id="UP000240010">
    <property type="component" value="Unassembled WGS sequence"/>
</dbReference>
<dbReference type="PANTHER" id="PTHR38098">
    <property type="entry name" value="LPS-ASSEMBLY LIPOPROTEIN LPTE"/>
    <property type="match status" value="1"/>
</dbReference>
<sequence length="165" mass="18616">MLTKKAVIFVAALLLSACGYHLRGAFELPANMKNIYVEGGSGPLREQFGQVMKTSSGQLADSRKGAGIVIKIFNEDFNRRVLSLSTRGKSNEFELVYRLDYEFANAGDAQLMARQPVEVRREYYNDQQFMIAKDNEEAVIRNEMYQQVVQTIINRARVVLEAGAK</sequence>
<comment type="subcellular location">
    <subcellularLocation>
        <location evidence="6">Cell outer membrane</location>
        <topology evidence="6">Lipid-anchor</topology>
    </subcellularLocation>
</comment>
<comment type="function">
    <text evidence="6">Together with LptD, is involved in the assembly of lipopolysaccharide (LPS) at the surface of the outer membrane. Required for the proper assembly of LptD. Binds LPS and may serve as the LPS recognition site at the outer membrane.</text>
</comment>
<evidence type="ECO:0000256" key="1">
    <source>
        <dbReference type="ARBA" id="ARBA00022729"/>
    </source>
</evidence>
<evidence type="ECO:0000313" key="8">
    <source>
        <dbReference type="EMBL" id="PPK75838.1"/>
    </source>
</evidence>
<protein>
    <recommendedName>
        <fullName evidence="6">LPS-assembly lipoprotein LptE</fullName>
    </recommendedName>
</protein>
<organism evidence="8 9">
    <name type="scientific">Methylobacter tundripaludum</name>
    <dbReference type="NCBI Taxonomy" id="173365"/>
    <lineage>
        <taxon>Bacteria</taxon>
        <taxon>Pseudomonadati</taxon>
        <taxon>Pseudomonadota</taxon>
        <taxon>Gammaproteobacteria</taxon>
        <taxon>Methylococcales</taxon>
        <taxon>Methylococcaceae</taxon>
        <taxon>Methylobacter</taxon>
    </lineage>
</organism>
<dbReference type="InterPro" id="IPR007485">
    <property type="entry name" value="LPS_assembly_LptE"/>
</dbReference>
<evidence type="ECO:0000256" key="4">
    <source>
        <dbReference type="ARBA" id="ARBA00023237"/>
    </source>
</evidence>
<proteinExistence type="inferred from homology"/>
<feature type="signal peptide" evidence="7">
    <location>
        <begin position="1"/>
        <end position="22"/>
    </location>
</feature>
<dbReference type="PANTHER" id="PTHR38098:SF1">
    <property type="entry name" value="LPS-ASSEMBLY LIPOPROTEIN LPTE"/>
    <property type="match status" value="1"/>
</dbReference>
<evidence type="ECO:0000256" key="3">
    <source>
        <dbReference type="ARBA" id="ARBA00023139"/>
    </source>
</evidence>
<keyword evidence="2 6" id="KW-0472">Membrane</keyword>